<sequence>MRGLLSFFATGADRAPITDANQIDSLYRRHRLRVMLAITLGYGLIYTCRLALGVVKKPLIDAGVFSPSELGTIGSALFYTYAVGKLTNGFLADHANMKRFLAVAFLLTALCNLAMGFATSLWMAVLIWGLNGWFQSFGAPGGVVAMTSWFSNRERGRAYGVWSTAHSIGEGLTFLVVGVAVSALGWRWGFWGPGIIGLVTALGCYLLIQDRPRTLGLPEVNDWKGDRYEQSNKPGMKSVLALQLSILKIPAIWVLCLASATTYVTRYAINSWGILYLQEARGFSLPAAGSLLMVSTLAGIAGAVAFGFISDKFFHARRPPVNLLFGLLELAGLLLFFYGPNTMPVLVASMLMFGMGLTGLVTSLGGLFAVDIAPKRVAGATMGVIGIFSYIGAALQEHVSGALIERGMTMVGDVRHYDFGPVIWFWIGSSVLSMLLAASLWNTRLRD</sequence>
<feature type="transmembrane region" description="Helical" evidence="5">
    <location>
        <begin position="321"/>
        <end position="339"/>
    </location>
</feature>
<dbReference type="InterPro" id="IPR020846">
    <property type="entry name" value="MFS_dom"/>
</dbReference>
<dbReference type="EMBL" id="FUZV01000001">
    <property type="protein sequence ID" value="SKC60629.1"/>
    <property type="molecule type" value="Genomic_DNA"/>
</dbReference>
<dbReference type="PANTHER" id="PTHR43826">
    <property type="entry name" value="GLUCOSE-6-PHOSPHATE EXCHANGER SLC37A4"/>
    <property type="match status" value="1"/>
</dbReference>
<dbReference type="GO" id="GO:0035435">
    <property type="term" value="P:phosphate ion transmembrane transport"/>
    <property type="evidence" value="ECO:0007669"/>
    <property type="project" value="TreeGrafter"/>
</dbReference>
<dbReference type="AlphaFoldDB" id="A0A1T5KAU6"/>
<dbReference type="STRING" id="428993.SAMN06296058_1521"/>
<dbReference type="OrthoDB" id="9766638at2"/>
<evidence type="ECO:0000313" key="8">
    <source>
        <dbReference type="Proteomes" id="UP000190341"/>
    </source>
</evidence>
<evidence type="ECO:0000256" key="3">
    <source>
        <dbReference type="ARBA" id="ARBA00022989"/>
    </source>
</evidence>
<feature type="transmembrane region" description="Helical" evidence="5">
    <location>
        <begin position="283"/>
        <end position="309"/>
    </location>
</feature>
<feature type="transmembrane region" description="Helical" evidence="5">
    <location>
        <begin position="345"/>
        <end position="370"/>
    </location>
</feature>
<keyword evidence="8" id="KW-1185">Reference proteome</keyword>
<dbReference type="Pfam" id="PF07690">
    <property type="entry name" value="MFS_1"/>
    <property type="match status" value="1"/>
</dbReference>
<evidence type="ECO:0000256" key="4">
    <source>
        <dbReference type="ARBA" id="ARBA00023136"/>
    </source>
</evidence>
<feature type="transmembrane region" description="Helical" evidence="5">
    <location>
        <begin position="30"/>
        <end position="52"/>
    </location>
</feature>
<dbReference type="GO" id="GO:0061513">
    <property type="term" value="F:glucose 6-phosphate:phosphate antiporter activity"/>
    <property type="evidence" value="ECO:0007669"/>
    <property type="project" value="TreeGrafter"/>
</dbReference>
<feature type="transmembrane region" description="Helical" evidence="5">
    <location>
        <begin position="100"/>
        <end position="127"/>
    </location>
</feature>
<keyword evidence="4 5" id="KW-0472">Membrane</keyword>
<feature type="domain" description="Major facilitator superfamily (MFS) profile" evidence="6">
    <location>
        <begin position="34"/>
        <end position="445"/>
    </location>
</feature>
<dbReference type="InterPro" id="IPR000849">
    <property type="entry name" value="Sugar_P_transporter"/>
</dbReference>
<evidence type="ECO:0000256" key="1">
    <source>
        <dbReference type="ARBA" id="ARBA00004127"/>
    </source>
</evidence>
<evidence type="ECO:0000259" key="6">
    <source>
        <dbReference type="PROSITE" id="PS50850"/>
    </source>
</evidence>
<dbReference type="InterPro" id="IPR036259">
    <property type="entry name" value="MFS_trans_sf"/>
</dbReference>
<feature type="transmembrane region" description="Helical" evidence="5">
    <location>
        <begin position="133"/>
        <end position="152"/>
    </location>
</feature>
<comment type="subcellular location">
    <subcellularLocation>
        <location evidence="1">Endomembrane system</location>
        <topology evidence="1">Multi-pass membrane protein</topology>
    </subcellularLocation>
</comment>
<accession>A0A1T5KAU6</accession>
<name>A0A1T5KAU6_9GAMM</name>
<gene>
    <name evidence="7" type="ORF">SAMN06296058_1521</name>
</gene>
<proteinExistence type="predicted"/>
<keyword evidence="2 5" id="KW-0812">Transmembrane</keyword>
<evidence type="ECO:0000313" key="7">
    <source>
        <dbReference type="EMBL" id="SKC60629.1"/>
    </source>
</evidence>
<dbReference type="GO" id="GO:0005886">
    <property type="term" value="C:plasma membrane"/>
    <property type="evidence" value="ECO:0007669"/>
    <property type="project" value="TreeGrafter"/>
</dbReference>
<evidence type="ECO:0000256" key="5">
    <source>
        <dbReference type="SAM" id="Phobius"/>
    </source>
</evidence>
<organism evidence="7 8">
    <name type="scientific">Pseudoxanthomonas indica</name>
    <dbReference type="NCBI Taxonomy" id="428993"/>
    <lineage>
        <taxon>Bacteria</taxon>
        <taxon>Pseudomonadati</taxon>
        <taxon>Pseudomonadota</taxon>
        <taxon>Gammaproteobacteria</taxon>
        <taxon>Lysobacterales</taxon>
        <taxon>Lysobacteraceae</taxon>
        <taxon>Pseudoxanthomonas</taxon>
    </lineage>
</organism>
<dbReference type="InterPro" id="IPR051337">
    <property type="entry name" value="OPA_Antiporter"/>
</dbReference>
<dbReference type="PANTHER" id="PTHR43826:SF7">
    <property type="entry name" value="PROTEIN UHPC, PUTATIVE-RELATED"/>
    <property type="match status" value="1"/>
</dbReference>
<dbReference type="InterPro" id="IPR011701">
    <property type="entry name" value="MFS"/>
</dbReference>
<dbReference type="RefSeq" id="WP_079723812.1">
    <property type="nucleotide sequence ID" value="NZ_BMCL01000002.1"/>
</dbReference>
<dbReference type="PROSITE" id="PS50850">
    <property type="entry name" value="MFS"/>
    <property type="match status" value="1"/>
</dbReference>
<dbReference type="PIRSF" id="PIRSF002808">
    <property type="entry name" value="Hexose_phosphate_transp"/>
    <property type="match status" value="1"/>
</dbReference>
<feature type="transmembrane region" description="Helical" evidence="5">
    <location>
        <begin position="423"/>
        <end position="441"/>
    </location>
</feature>
<dbReference type="Gene3D" id="1.20.1250.20">
    <property type="entry name" value="MFS general substrate transporter like domains"/>
    <property type="match status" value="2"/>
</dbReference>
<dbReference type="Proteomes" id="UP000190341">
    <property type="component" value="Unassembled WGS sequence"/>
</dbReference>
<dbReference type="SUPFAM" id="SSF103473">
    <property type="entry name" value="MFS general substrate transporter"/>
    <property type="match status" value="1"/>
</dbReference>
<feature type="transmembrane region" description="Helical" evidence="5">
    <location>
        <begin position="239"/>
        <end position="263"/>
    </location>
</feature>
<dbReference type="GO" id="GO:0012505">
    <property type="term" value="C:endomembrane system"/>
    <property type="evidence" value="ECO:0007669"/>
    <property type="project" value="UniProtKB-SubCell"/>
</dbReference>
<feature type="transmembrane region" description="Helical" evidence="5">
    <location>
        <begin position="159"/>
        <end position="184"/>
    </location>
</feature>
<reference evidence="7 8" key="1">
    <citation type="submission" date="2017-02" db="EMBL/GenBank/DDBJ databases">
        <authorList>
            <person name="Peterson S.W."/>
        </authorList>
    </citation>
    <scope>NUCLEOTIDE SEQUENCE [LARGE SCALE GENOMIC DNA]</scope>
    <source>
        <strain evidence="7 8">P15</strain>
    </source>
</reference>
<protein>
    <submittedName>
        <fullName evidence="7">MFS transporter, OPA family, sugar phosphate sensor protein UhpC</fullName>
    </submittedName>
</protein>
<evidence type="ECO:0000256" key="2">
    <source>
        <dbReference type="ARBA" id="ARBA00022692"/>
    </source>
</evidence>
<feature type="transmembrane region" description="Helical" evidence="5">
    <location>
        <begin position="190"/>
        <end position="208"/>
    </location>
</feature>
<keyword evidence="3 5" id="KW-1133">Transmembrane helix</keyword>
<feature type="transmembrane region" description="Helical" evidence="5">
    <location>
        <begin position="377"/>
        <end position="395"/>
    </location>
</feature>